<dbReference type="Proteomes" id="UP000321456">
    <property type="component" value="Unassembled WGS sequence"/>
</dbReference>
<feature type="domain" description="SnoaL-like" evidence="1">
    <location>
        <begin position="30"/>
        <end position="137"/>
    </location>
</feature>
<evidence type="ECO:0000259" key="1">
    <source>
        <dbReference type="Pfam" id="PF12680"/>
    </source>
</evidence>
<dbReference type="PROSITE" id="PS51257">
    <property type="entry name" value="PROKAR_LIPOPROTEIN"/>
    <property type="match status" value="1"/>
</dbReference>
<keyword evidence="3" id="KW-1185">Reference proteome</keyword>
<dbReference type="AlphaFoldDB" id="A0A5C8V597"/>
<protein>
    <submittedName>
        <fullName evidence="2">Nuclear transport factor 2 family protein</fullName>
    </submittedName>
</protein>
<gene>
    <name evidence="2" type="ORF">FVB32_16720</name>
</gene>
<dbReference type="Gene3D" id="3.10.450.50">
    <property type="match status" value="1"/>
</dbReference>
<evidence type="ECO:0000313" key="2">
    <source>
        <dbReference type="EMBL" id="TXN36192.1"/>
    </source>
</evidence>
<dbReference type="RefSeq" id="WP_147744964.1">
    <property type="nucleotide sequence ID" value="NZ_VRUR01000002.1"/>
</dbReference>
<sequence length="162" mass="19156">MKLNVWFYSCILIAIVSCTPNSHNTSDIAKEYYKTYQERNDFEKFLSFYDDNIVLEDIVNADSIVGKKALKEFLDWNNPSFQKVGNEALVIYEQIIEDNKVVTRGYFTEFLWGETKLEAMHFVTILTFNESGKIIKHIDWINYPSNLIDYNKRKNSNNWIKQ</sequence>
<name>A0A5C8V597_9FLAO</name>
<comment type="caution">
    <text evidence="2">The sequence shown here is derived from an EMBL/GenBank/DDBJ whole genome shotgun (WGS) entry which is preliminary data.</text>
</comment>
<dbReference type="InterPro" id="IPR037401">
    <property type="entry name" value="SnoaL-like"/>
</dbReference>
<dbReference type="Pfam" id="PF12680">
    <property type="entry name" value="SnoaL_2"/>
    <property type="match status" value="1"/>
</dbReference>
<evidence type="ECO:0000313" key="3">
    <source>
        <dbReference type="Proteomes" id="UP000321456"/>
    </source>
</evidence>
<dbReference type="EMBL" id="VRUR01000002">
    <property type="protein sequence ID" value="TXN36192.1"/>
    <property type="molecule type" value="Genomic_DNA"/>
</dbReference>
<proteinExistence type="predicted"/>
<dbReference type="SUPFAM" id="SSF54427">
    <property type="entry name" value="NTF2-like"/>
    <property type="match status" value="1"/>
</dbReference>
<dbReference type="InterPro" id="IPR032710">
    <property type="entry name" value="NTF2-like_dom_sf"/>
</dbReference>
<reference evidence="2 3" key="1">
    <citation type="submission" date="2019-08" db="EMBL/GenBank/DDBJ databases">
        <title>Professor.</title>
        <authorList>
            <person name="Park J.S."/>
        </authorList>
    </citation>
    <scope>NUCLEOTIDE SEQUENCE [LARGE SCALE GENOMIC DNA]</scope>
    <source>
        <strain evidence="2 3">176CP5-101</strain>
    </source>
</reference>
<organism evidence="2 3">
    <name type="scientific">Flagellimonas hymeniacidonis</name>
    <dbReference type="NCBI Taxonomy" id="2603628"/>
    <lineage>
        <taxon>Bacteria</taxon>
        <taxon>Pseudomonadati</taxon>
        <taxon>Bacteroidota</taxon>
        <taxon>Flavobacteriia</taxon>
        <taxon>Flavobacteriales</taxon>
        <taxon>Flavobacteriaceae</taxon>
        <taxon>Flagellimonas</taxon>
    </lineage>
</organism>
<accession>A0A5C8V597</accession>